<evidence type="ECO:0000256" key="2">
    <source>
        <dbReference type="ARBA" id="ARBA00022692"/>
    </source>
</evidence>
<feature type="transmembrane region" description="Helical" evidence="5">
    <location>
        <begin position="97"/>
        <end position="118"/>
    </location>
</feature>
<evidence type="ECO:0000256" key="4">
    <source>
        <dbReference type="ARBA" id="ARBA00023136"/>
    </source>
</evidence>
<dbReference type="Proteomes" id="UP000306985">
    <property type="component" value="Unassembled WGS sequence"/>
</dbReference>
<evidence type="ECO:0000313" key="8">
    <source>
        <dbReference type="Proteomes" id="UP000306985"/>
    </source>
</evidence>
<keyword evidence="2 5" id="KW-0812">Transmembrane</keyword>
<evidence type="ECO:0000256" key="5">
    <source>
        <dbReference type="SAM" id="Phobius"/>
    </source>
</evidence>
<gene>
    <name evidence="7" type="ORF">FDO65_01070</name>
</gene>
<dbReference type="OrthoDB" id="3701077at2"/>
<keyword evidence="8" id="KW-1185">Reference proteome</keyword>
<dbReference type="AlphaFoldDB" id="A0A4U6QJ87"/>
<dbReference type="EMBL" id="SZZH01000001">
    <property type="protein sequence ID" value="TKV60341.1"/>
    <property type="molecule type" value="Genomic_DNA"/>
</dbReference>
<sequence>MSTQKSEGGLFDPGLQPERTALAWLRTALVLTVGSLVGLRVLPHYWGPFGLVLAGTGALASMALIGLAVRRYRLTGRRLTAAGPAAGAVPDGRLPALLALLTVCAATIAAVLVVWVAAV</sequence>
<evidence type="ECO:0000313" key="7">
    <source>
        <dbReference type="EMBL" id="TKV60341.1"/>
    </source>
</evidence>
<dbReference type="InterPro" id="IPR003807">
    <property type="entry name" value="DUF202"/>
</dbReference>
<keyword evidence="3 5" id="KW-1133">Transmembrane helix</keyword>
<name>A0A4U6QJ87_9ACTN</name>
<feature type="transmembrane region" description="Helical" evidence="5">
    <location>
        <begin position="21"/>
        <end position="39"/>
    </location>
</feature>
<comment type="caution">
    <text evidence="7">The sequence shown here is derived from an EMBL/GenBank/DDBJ whole genome shotgun (WGS) entry which is preliminary data.</text>
</comment>
<evidence type="ECO:0000256" key="3">
    <source>
        <dbReference type="ARBA" id="ARBA00022989"/>
    </source>
</evidence>
<dbReference type="RefSeq" id="WP_137447645.1">
    <property type="nucleotide sequence ID" value="NZ_SZZH01000001.1"/>
</dbReference>
<accession>A0A4U6QJ87</accession>
<comment type="subcellular location">
    <subcellularLocation>
        <location evidence="1">Endomembrane system</location>
        <topology evidence="1">Multi-pass membrane protein</topology>
    </subcellularLocation>
</comment>
<evidence type="ECO:0000256" key="1">
    <source>
        <dbReference type="ARBA" id="ARBA00004127"/>
    </source>
</evidence>
<protein>
    <submittedName>
        <fullName evidence="7">DUF202 domain-containing protein</fullName>
    </submittedName>
</protein>
<feature type="transmembrane region" description="Helical" evidence="5">
    <location>
        <begin position="45"/>
        <end position="69"/>
    </location>
</feature>
<feature type="domain" description="DUF202" evidence="6">
    <location>
        <begin position="12"/>
        <end position="77"/>
    </location>
</feature>
<keyword evidence="4 5" id="KW-0472">Membrane</keyword>
<organism evidence="7 8">
    <name type="scientific">Nakamurella flava</name>
    <dbReference type="NCBI Taxonomy" id="2576308"/>
    <lineage>
        <taxon>Bacteria</taxon>
        <taxon>Bacillati</taxon>
        <taxon>Actinomycetota</taxon>
        <taxon>Actinomycetes</taxon>
        <taxon>Nakamurellales</taxon>
        <taxon>Nakamurellaceae</taxon>
        <taxon>Nakamurella</taxon>
    </lineage>
</organism>
<reference evidence="7 8" key="1">
    <citation type="submission" date="2019-05" db="EMBL/GenBank/DDBJ databases">
        <title>Nakamurella sp. N5BH11, whole genome shotgun sequence.</title>
        <authorList>
            <person name="Tuo L."/>
        </authorList>
    </citation>
    <scope>NUCLEOTIDE SEQUENCE [LARGE SCALE GENOMIC DNA]</scope>
    <source>
        <strain evidence="7 8">N5BH11</strain>
    </source>
</reference>
<dbReference type="Pfam" id="PF02656">
    <property type="entry name" value="DUF202"/>
    <property type="match status" value="1"/>
</dbReference>
<evidence type="ECO:0000259" key="6">
    <source>
        <dbReference type="Pfam" id="PF02656"/>
    </source>
</evidence>
<proteinExistence type="predicted"/>
<dbReference type="GO" id="GO:0012505">
    <property type="term" value="C:endomembrane system"/>
    <property type="evidence" value="ECO:0007669"/>
    <property type="project" value="UniProtKB-SubCell"/>
</dbReference>